<evidence type="ECO:0000313" key="2">
    <source>
        <dbReference type="Proteomes" id="UP000282674"/>
    </source>
</evidence>
<reference evidence="1 2" key="1">
    <citation type="submission" date="2018-10" db="EMBL/GenBank/DDBJ databases">
        <title>Isolation from soil.</title>
        <authorList>
            <person name="Hu J."/>
        </authorList>
    </citation>
    <scope>NUCLEOTIDE SEQUENCE [LARGE SCALE GENOMIC DNA]</scope>
    <source>
        <strain evidence="1 2">NEAU-Ht49</strain>
    </source>
</reference>
<name>A0A3M2MK86_9ACTN</name>
<protein>
    <submittedName>
        <fullName evidence="1">Uncharacterized protein</fullName>
    </submittedName>
</protein>
<evidence type="ECO:0000313" key="1">
    <source>
        <dbReference type="EMBL" id="RMI47808.1"/>
    </source>
</evidence>
<keyword evidence="2" id="KW-1185">Reference proteome</keyword>
<proteinExistence type="predicted"/>
<dbReference type="EMBL" id="RFFG01000001">
    <property type="protein sequence ID" value="RMI47808.1"/>
    <property type="molecule type" value="Genomic_DNA"/>
</dbReference>
<accession>A0A3M2MK86</accession>
<gene>
    <name evidence="1" type="ORF">EBO15_00475</name>
</gene>
<dbReference type="Proteomes" id="UP000282674">
    <property type="component" value="Unassembled WGS sequence"/>
</dbReference>
<organism evidence="1 2">
    <name type="scientific">Actinomadura harenae</name>
    <dbReference type="NCBI Taxonomy" id="2483351"/>
    <lineage>
        <taxon>Bacteria</taxon>
        <taxon>Bacillati</taxon>
        <taxon>Actinomycetota</taxon>
        <taxon>Actinomycetes</taxon>
        <taxon>Streptosporangiales</taxon>
        <taxon>Thermomonosporaceae</taxon>
        <taxon>Actinomadura</taxon>
    </lineage>
</organism>
<sequence length="61" mass="7058">METIDVVRLAELRRDFPTWGILYIPWIGRWVAVRGRSRTLAAANPGELRRHLLSQSGEVDR</sequence>
<dbReference type="AlphaFoldDB" id="A0A3M2MK86"/>
<comment type="caution">
    <text evidence="1">The sequence shown here is derived from an EMBL/GenBank/DDBJ whole genome shotgun (WGS) entry which is preliminary data.</text>
</comment>